<dbReference type="InterPro" id="IPR006868">
    <property type="entry name" value="DUF630"/>
</dbReference>
<dbReference type="Pfam" id="PF04783">
    <property type="entry name" value="DUF630"/>
    <property type="match status" value="1"/>
</dbReference>
<feature type="region of interest" description="Disordered" evidence="1">
    <location>
        <begin position="52"/>
        <end position="115"/>
    </location>
</feature>
<evidence type="ECO:0000256" key="1">
    <source>
        <dbReference type="SAM" id="MobiDB-lite"/>
    </source>
</evidence>
<evidence type="ECO:0000259" key="3">
    <source>
        <dbReference type="Pfam" id="PF04783"/>
    </source>
</evidence>
<protein>
    <submittedName>
        <fullName evidence="4">Protein ALTERED PHOSPHATE STARVATION RESPONSE 1-like</fullName>
    </submittedName>
</protein>
<comment type="caution">
    <text evidence="4">The sequence shown here is derived from an EMBL/GenBank/DDBJ whole genome shotgun (WGS) entry which is preliminary data.</text>
</comment>
<feature type="region of interest" description="Disordered" evidence="1">
    <location>
        <begin position="629"/>
        <end position="654"/>
    </location>
</feature>
<organism evidence="4 5">
    <name type="scientific">Salvia divinorum</name>
    <name type="common">Maria pastora</name>
    <name type="synonym">Diviner's sage</name>
    <dbReference type="NCBI Taxonomy" id="28513"/>
    <lineage>
        <taxon>Eukaryota</taxon>
        <taxon>Viridiplantae</taxon>
        <taxon>Streptophyta</taxon>
        <taxon>Embryophyta</taxon>
        <taxon>Tracheophyta</taxon>
        <taxon>Spermatophyta</taxon>
        <taxon>Magnoliopsida</taxon>
        <taxon>eudicotyledons</taxon>
        <taxon>Gunneridae</taxon>
        <taxon>Pentapetalae</taxon>
        <taxon>asterids</taxon>
        <taxon>lamiids</taxon>
        <taxon>Lamiales</taxon>
        <taxon>Lamiaceae</taxon>
        <taxon>Nepetoideae</taxon>
        <taxon>Mentheae</taxon>
        <taxon>Salviinae</taxon>
        <taxon>Salvia</taxon>
        <taxon>Salvia subgen. Calosphace</taxon>
    </lineage>
</organism>
<dbReference type="Proteomes" id="UP001567538">
    <property type="component" value="Unassembled WGS sequence"/>
</dbReference>
<feature type="region of interest" description="Disordered" evidence="1">
    <location>
        <begin position="143"/>
        <end position="185"/>
    </location>
</feature>
<feature type="compositionally biased region" description="Pro residues" evidence="1">
    <location>
        <begin position="72"/>
        <end position="86"/>
    </location>
</feature>
<keyword evidence="5" id="KW-1185">Reference proteome</keyword>
<dbReference type="EMBL" id="JBEAFC010000004">
    <property type="protein sequence ID" value="KAL1557356.1"/>
    <property type="molecule type" value="Genomic_DNA"/>
</dbReference>
<feature type="compositionally biased region" description="Acidic residues" evidence="1">
    <location>
        <begin position="143"/>
        <end position="156"/>
    </location>
</feature>
<dbReference type="PANTHER" id="PTHR21450">
    <property type="entry name" value="PROTEIN ALTERED PHOSPHATE STARVATION RESPONSE 1"/>
    <property type="match status" value="1"/>
</dbReference>
<reference evidence="4 5" key="1">
    <citation type="submission" date="2024-06" db="EMBL/GenBank/DDBJ databases">
        <title>A chromosome level genome sequence of Diviner's sage (Salvia divinorum).</title>
        <authorList>
            <person name="Ford S.A."/>
            <person name="Ro D.-K."/>
            <person name="Ness R.W."/>
            <person name="Phillips M.A."/>
        </authorList>
    </citation>
    <scope>NUCLEOTIDE SEQUENCE [LARGE SCALE GENOMIC DNA]</scope>
    <source>
        <strain evidence="4">SAF-2024a</strain>
        <tissue evidence="4">Leaf</tissue>
    </source>
</reference>
<dbReference type="PANTHER" id="PTHR21450:SF7">
    <property type="entry name" value="DNA LIGASE (DUF630 AND DUF632)"/>
    <property type="match status" value="1"/>
</dbReference>
<gene>
    <name evidence="4" type="ORF">AAHA92_07943</name>
</gene>
<dbReference type="AlphaFoldDB" id="A0ABD1HLL1"/>
<dbReference type="InterPro" id="IPR027267">
    <property type="entry name" value="AH/BAR_dom_sf"/>
</dbReference>
<name>A0ABD1HLL1_SALDI</name>
<evidence type="ECO:0000313" key="5">
    <source>
        <dbReference type="Proteomes" id="UP001567538"/>
    </source>
</evidence>
<sequence length="731" mass="81747">MGCAQSKIDNEESVSRCKERRNLMKEAVVARNAFASAHSGYSVSLKDTGAALSDFAGGEVPPPPLETGATPADPPVVDLPPPPPPSAMGSSAMGPNLPPPPPPLPSFSPMPPQLQRASTMPALSESVRKGKMKGVAVHEDDIYEEDEVEEEEEDEEDRFRRRKKGVEEAEVETPIRPPPNPSTTPSEIRGMAWDYFFMDNTPHSNLDEVVEGGEGGYGEEMNGNLDQAFEDVAGNDEFKTPEKQVGFEEFKTPASVPAPKFMHSNTAPPAVSRIVMGGNAAGNDNGVDLLKILGEIDDHFLKASQSSQAVSKMLEATRLHYHSNFADNRGHIDHAARVMQVITWNKSFKGVPNGEAANDSFDPDDYETHATVLDKLLAWEKKLYEEIKAGELMKREYQRKVGVLNKLKKRNASAEQLEKAKAAVSHLHTRYIVDMQSLDSTVSEVNDIRDKQLFPKLVALVQGMTTMWESMCIHHNSQLEIVTALKSLDISGVLIETTKHHHDRTKQLATVLEQWHSQFDKLVTGQRQYITALSSWLKLNLIPIESSLKEKVSSPPRAPNPPIQPLLRAWHDYLEKLPDEVAKGAIASFAAVIKTIILHQEDEMKLKDKYEETRREYVRKKQALDEWLNKYRNRRTPPDEGNPDKTGESGTKDPVAERQFVVESLKKRMDEEMEEHQKHCIQVREKSLGSLKIRLPEIFRALSDYAHACYEAYERLRSLTASQHPNPNAGA</sequence>
<dbReference type="Pfam" id="PF04782">
    <property type="entry name" value="DUF632"/>
    <property type="match status" value="1"/>
</dbReference>
<dbReference type="InterPro" id="IPR006867">
    <property type="entry name" value="DUF632"/>
</dbReference>
<feature type="domain" description="DUF632" evidence="2">
    <location>
        <begin position="289"/>
        <end position="594"/>
    </location>
</feature>
<feature type="domain" description="DUF630" evidence="3">
    <location>
        <begin position="1"/>
        <end position="59"/>
    </location>
</feature>
<proteinExistence type="predicted"/>
<dbReference type="SUPFAM" id="SSF103657">
    <property type="entry name" value="BAR/IMD domain-like"/>
    <property type="match status" value="1"/>
</dbReference>
<feature type="compositionally biased region" description="Pro residues" evidence="1">
    <location>
        <begin position="96"/>
        <end position="112"/>
    </location>
</feature>
<evidence type="ECO:0000313" key="4">
    <source>
        <dbReference type="EMBL" id="KAL1557356.1"/>
    </source>
</evidence>
<feature type="compositionally biased region" description="Basic and acidic residues" evidence="1">
    <location>
        <begin position="636"/>
        <end position="654"/>
    </location>
</feature>
<accession>A0ABD1HLL1</accession>
<evidence type="ECO:0000259" key="2">
    <source>
        <dbReference type="Pfam" id="PF04782"/>
    </source>
</evidence>